<dbReference type="InterPro" id="IPR036397">
    <property type="entry name" value="RNaseH_sf"/>
</dbReference>
<dbReference type="GO" id="GO:0003676">
    <property type="term" value="F:nucleic acid binding"/>
    <property type="evidence" value="ECO:0007669"/>
    <property type="project" value="InterPro"/>
</dbReference>
<dbReference type="Gene3D" id="3.30.420.10">
    <property type="entry name" value="Ribonuclease H-like superfamily/Ribonuclease H"/>
    <property type="match status" value="1"/>
</dbReference>
<sequence>MQTVKEGLRKMDKGTVEAKVKRFLFTYRVTPHTTTSKSQAELLMGHKLKMHLDLFYPDERARVEQKQLQQLTNRQGRGDWRELEGPSVTDLLQAEDGVTEQAFEVSQERRETEEIVEDNATPGMVQQQADTAPLLESGQLPLRHSACALNLKSW</sequence>
<dbReference type="Proteomes" id="UP001221898">
    <property type="component" value="Unassembled WGS sequence"/>
</dbReference>
<accession>A0AAD7SNC8</accession>
<evidence type="ECO:0000313" key="2">
    <source>
        <dbReference type="Proteomes" id="UP001221898"/>
    </source>
</evidence>
<proteinExistence type="predicted"/>
<evidence type="ECO:0000313" key="1">
    <source>
        <dbReference type="EMBL" id="KAJ8405625.1"/>
    </source>
</evidence>
<keyword evidence="2" id="KW-1185">Reference proteome</keyword>
<protein>
    <submittedName>
        <fullName evidence="1">Uncharacterized protein</fullName>
    </submittedName>
</protein>
<comment type="caution">
    <text evidence="1">The sequence shown here is derived from an EMBL/GenBank/DDBJ whole genome shotgun (WGS) entry which is preliminary data.</text>
</comment>
<gene>
    <name evidence="1" type="ORF">AAFF_G00316050</name>
</gene>
<name>A0AAD7SNC8_9TELE</name>
<organism evidence="1 2">
    <name type="scientific">Aldrovandia affinis</name>
    <dbReference type="NCBI Taxonomy" id="143900"/>
    <lineage>
        <taxon>Eukaryota</taxon>
        <taxon>Metazoa</taxon>
        <taxon>Chordata</taxon>
        <taxon>Craniata</taxon>
        <taxon>Vertebrata</taxon>
        <taxon>Euteleostomi</taxon>
        <taxon>Actinopterygii</taxon>
        <taxon>Neopterygii</taxon>
        <taxon>Teleostei</taxon>
        <taxon>Notacanthiformes</taxon>
        <taxon>Halosauridae</taxon>
        <taxon>Aldrovandia</taxon>
    </lineage>
</organism>
<dbReference type="EMBL" id="JAINUG010000047">
    <property type="protein sequence ID" value="KAJ8405625.1"/>
    <property type="molecule type" value="Genomic_DNA"/>
</dbReference>
<reference evidence="1" key="1">
    <citation type="journal article" date="2023" name="Science">
        <title>Genome structures resolve the early diversification of teleost fishes.</title>
        <authorList>
            <person name="Parey E."/>
            <person name="Louis A."/>
            <person name="Montfort J."/>
            <person name="Bouchez O."/>
            <person name="Roques C."/>
            <person name="Iampietro C."/>
            <person name="Lluch J."/>
            <person name="Castinel A."/>
            <person name="Donnadieu C."/>
            <person name="Desvignes T."/>
            <person name="Floi Bucao C."/>
            <person name="Jouanno E."/>
            <person name="Wen M."/>
            <person name="Mejri S."/>
            <person name="Dirks R."/>
            <person name="Jansen H."/>
            <person name="Henkel C."/>
            <person name="Chen W.J."/>
            <person name="Zahm M."/>
            <person name="Cabau C."/>
            <person name="Klopp C."/>
            <person name="Thompson A.W."/>
            <person name="Robinson-Rechavi M."/>
            <person name="Braasch I."/>
            <person name="Lecointre G."/>
            <person name="Bobe J."/>
            <person name="Postlethwait J.H."/>
            <person name="Berthelot C."/>
            <person name="Roest Crollius H."/>
            <person name="Guiguen Y."/>
        </authorList>
    </citation>
    <scope>NUCLEOTIDE SEQUENCE</scope>
    <source>
        <strain evidence="1">NC1722</strain>
    </source>
</reference>
<dbReference type="AlphaFoldDB" id="A0AAD7SNC8"/>